<dbReference type="Proteomes" id="UP000001441">
    <property type="component" value="Chromosome"/>
</dbReference>
<dbReference type="HOGENOM" id="CLU_1912637_0_0_6"/>
<evidence type="ECO:0000256" key="1">
    <source>
        <dbReference type="SAM" id="MobiDB-lite"/>
    </source>
</evidence>
<dbReference type="RefSeq" id="WP_012969459.1">
    <property type="nucleotide sequence ID" value="NC_013851.1"/>
</dbReference>
<evidence type="ECO:0000313" key="2">
    <source>
        <dbReference type="EMBL" id="ADC61183.1"/>
    </source>
</evidence>
<organism evidence="2 3">
    <name type="scientific">Allochromatium vinosum (strain ATCC 17899 / DSM 180 / NBRC 103801 / NCIMB 10441 / D)</name>
    <name type="common">Chromatium vinosum</name>
    <dbReference type="NCBI Taxonomy" id="572477"/>
    <lineage>
        <taxon>Bacteria</taxon>
        <taxon>Pseudomonadati</taxon>
        <taxon>Pseudomonadota</taxon>
        <taxon>Gammaproteobacteria</taxon>
        <taxon>Chromatiales</taxon>
        <taxon>Chromatiaceae</taxon>
        <taxon>Allochromatium</taxon>
    </lineage>
</organism>
<dbReference type="KEGG" id="alv:Alvin_0216"/>
<dbReference type="eggNOG" id="COG1215">
    <property type="taxonomic scope" value="Bacteria"/>
</dbReference>
<reference evidence="2 3" key="1">
    <citation type="journal article" date="2011" name="Stand. Genomic Sci.">
        <title>Complete genome sequence of Allochromatium vinosum DSM 180(T).</title>
        <authorList>
            <person name="Weissgerber T."/>
            <person name="Zigann R."/>
            <person name="Bruce D."/>
            <person name="Chang Y.J."/>
            <person name="Detter J.C."/>
            <person name="Han C."/>
            <person name="Hauser L."/>
            <person name="Jeffries C.D."/>
            <person name="Land M."/>
            <person name="Munk A.C."/>
            <person name="Tapia R."/>
            <person name="Dahl C."/>
        </authorList>
    </citation>
    <scope>NUCLEOTIDE SEQUENCE [LARGE SCALE GENOMIC DNA]</scope>
    <source>
        <strain evidence="3">ATCC 17899 / DSM 180 / NBRC 103801 / NCIMB 10441 / D</strain>
    </source>
</reference>
<evidence type="ECO:0000313" key="3">
    <source>
        <dbReference type="Proteomes" id="UP000001441"/>
    </source>
</evidence>
<dbReference type="STRING" id="572477.Alvin_0216"/>
<protein>
    <submittedName>
        <fullName evidence="2">Uncharacterized protein</fullName>
    </submittedName>
</protein>
<dbReference type="EMBL" id="CP001896">
    <property type="protein sequence ID" value="ADC61183.1"/>
    <property type="molecule type" value="Genomic_DNA"/>
</dbReference>
<keyword evidence="3" id="KW-1185">Reference proteome</keyword>
<proteinExistence type="predicted"/>
<sequence>MLTEKSEPTPPSSQTPKNRRYKRPPALKSGGFIGKKRKERQRLERYVTIIRESGLFDEAWYLSQYPDVAAAGYDAIEHYVCHGIQENRHPAPWFDTAFYLERNPDVANSIMNPLVHYHQFGKAERRPTRRGY</sequence>
<accession>D3RMC5</accession>
<feature type="region of interest" description="Disordered" evidence="1">
    <location>
        <begin position="1"/>
        <end position="34"/>
    </location>
</feature>
<gene>
    <name evidence="2" type="ordered locus">Alvin_0216</name>
</gene>
<name>D3RMC5_ALLVD</name>
<dbReference type="OrthoDB" id="7068720at2"/>
<dbReference type="AlphaFoldDB" id="D3RMC5"/>